<evidence type="ECO:0000256" key="3">
    <source>
        <dbReference type="ARBA" id="ARBA00023163"/>
    </source>
</evidence>
<dbReference type="SUPFAM" id="SSF46785">
    <property type="entry name" value="Winged helix' DNA-binding domain"/>
    <property type="match status" value="1"/>
</dbReference>
<name>A0A7W4VU26_9ACTN</name>
<dbReference type="EMBL" id="JACHWR010000001">
    <property type="protein sequence ID" value="MBB3041769.1"/>
    <property type="molecule type" value="Genomic_DNA"/>
</dbReference>
<dbReference type="Proteomes" id="UP000589626">
    <property type="component" value="Unassembled WGS sequence"/>
</dbReference>
<accession>A0A7W4VU26</accession>
<dbReference type="GO" id="GO:0003700">
    <property type="term" value="F:DNA-binding transcription factor activity"/>
    <property type="evidence" value="ECO:0007669"/>
    <property type="project" value="InterPro"/>
</dbReference>
<dbReference type="InterPro" id="IPR000524">
    <property type="entry name" value="Tscrpt_reg_HTH_GntR"/>
</dbReference>
<dbReference type="Pfam" id="PF00392">
    <property type="entry name" value="GntR"/>
    <property type="match status" value="1"/>
</dbReference>
<dbReference type="GO" id="GO:0045892">
    <property type="term" value="P:negative regulation of DNA-templated transcription"/>
    <property type="evidence" value="ECO:0007669"/>
    <property type="project" value="TreeGrafter"/>
</dbReference>
<dbReference type="PRINTS" id="PR00035">
    <property type="entry name" value="HTHGNTR"/>
</dbReference>
<gene>
    <name evidence="5" type="ORF">FHU40_001570</name>
</gene>
<feature type="domain" description="HTH gntR-type" evidence="4">
    <location>
        <begin position="22"/>
        <end position="90"/>
    </location>
</feature>
<comment type="caution">
    <text evidence="5">The sequence shown here is derived from an EMBL/GenBank/DDBJ whole genome shotgun (WGS) entry which is preliminary data.</text>
</comment>
<dbReference type="InterPro" id="IPR028978">
    <property type="entry name" value="Chorismate_lyase_/UTRA_dom_sf"/>
</dbReference>
<evidence type="ECO:0000256" key="1">
    <source>
        <dbReference type="ARBA" id="ARBA00023015"/>
    </source>
</evidence>
<dbReference type="SMART" id="SM00866">
    <property type="entry name" value="UTRA"/>
    <property type="match status" value="1"/>
</dbReference>
<keyword evidence="3" id="KW-0804">Transcription</keyword>
<dbReference type="GO" id="GO:0003677">
    <property type="term" value="F:DNA binding"/>
    <property type="evidence" value="ECO:0007669"/>
    <property type="project" value="UniProtKB-KW"/>
</dbReference>
<proteinExistence type="predicted"/>
<evidence type="ECO:0000256" key="2">
    <source>
        <dbReference type="ARBA" id="ARBA00023125"/>
    </source>
</evidence>
<reference evidence="5 6" key="1">
    <citation type="submission" date="2020-08" db="EMBL/GenBank/DDBJ databases">
        <title>Sequencing the genomes of 1000 actinobacteria strains.</title>
        <authorList>
            <person name="Klenk H.-P."/>
        </authorList>
    </citation>
    <scope>NUCLEOTIDE SEQUENCE [LARGE SCALE GENOMIC DNA]</scope>
    <source>
        <strain evidence="5 6">DSM 105498</strain>
    </source>
</reference>
<dbReference type="Gene3D" id="1.10.10.10">
    <property type="entry name" value="Winged helix-like DNA-binding domain superfamily/Winged helix DNA-binding domain"/>
    <property type="match status" value="1"/>
</dbReference>
<organism evidence="5 6">
    <name type="scientific">Nocardioides soli</name>
    <dbReference type="NCBI Taxonomy" id="1036020"/>
    <lineage>
        <taxon>Bacteria</taxon>
        <taxon>Bacillati</taxon>
        <taxon>Actinomycetota</taxon>
        <taxon>Actinomycetes</taxon>
        <taxon>Propionibacteriales</taxon>
        <taxon>Nocardioidaceae</taxon>
        <taxon>Nocardioides</taxon>
    </lineage>
</organism>
<dbReference type="SUPFAM" id="SSF64288">
    <property type="entry name" value="Chorismate lyase-like"/>
    <property type="match status" value="1"/>
</dbReference>
<sequence>MTQPRTQSRRRQALNDQQPIMVDAYHQVKARLNDLVERLAAEGEYRLPAEDQLSSTLGVSRPTVRSALLSLQKEGKVSRFHGRGTFINKYALTMGANLAEDLPFVDLIANLGYTATLRTLAIGEVTPEAEIAAKLDLEEGGTTCTVDRIFEADGRPAVLSRDYVPVSRLLRPVEQVTAEDSTFAFVERNVPGRIQYSIADLVPAAADERTSEHLGVPAGRPMLLIRHLHLDEKQEPVAVTDALVDDEILRFSIVRTYLD</sequence>
<dbReference type="SMART" id="SM00345">
    <property type="entry name" value="HTH_GNTR"/>
    <property type="match status" value="1"/>
</dbReference>
<dbReference type="RefSeq" id="WP_183591636.1">
    <property type="nucleotide sequence ID" value="NZ_JACHWR010000001.1"/>
</dbReference>
<dbReference type="PROSITE" id="PS50949">
    <property type="entry name" value="HTH_GNTR"/>
    <property type="match status" value="1"/>
</dbReference>
<dbReference type="InterPro" id="IPR036390">
    <property type="entry name" value="WH_DNA-bd_sf"/>
</dbReference>
<dbReference type="Pfam" id="PF07702">
    <property type="entry name" value="UTRA"/>
    <property type="match status" value="1"/>
</dbReference>
<dbReference type="Gene3D" id="3.40.1410.10">
    <property type="entry name" value="Chorismate lyase-like"/>
    <property type="match status" value="1"/>
</dbReference>
<dbReference type="InterPro" id="IPR011663">
    <property type="entry name" value="UTRA"/>
</dbReference>
<keyword evidence="6" id="KW-1185">Reference proteome</keyword>
<dbReference type="PANTHER" id="PTHR44846">
    <property type="entry name" value="MANNOSYL-D-GLYCERATE TRANSPORT/METABOLISM SYSTEM REPRESSOR MNGR-RELATED"/>
    <property type="match status" value="1"/>
</dbReference>
<keyword evidence="2" id="KW-0238">DNA-binding</keyword>
<dbReference type="AlphaFoldDB" id="A0A7W4VU26"/>
<evidence type="ECO:0000313" key="6">
    <source>
        <dbReference type="Proteomes" id="UP000589626"/>
    </source>
</evidence>
<protein>
    <submittedName>
        <fullName evidence="5">GntR family transcriptional regulator</fullName>
    </submittedName>
</protein>
<keyword evidence="1" id="KW-0805">Transcription regulation</keyword>
<dbReference type="CDD" id="cd07377">
    <property type="entry name" value="WHTH_GntR"/>
    <property type="match status" value="1"/>
</dbReference>
<evidence type="ECO:0000259" key="4">
    <source>
        <dbReference type="PROSITE" id="PS50949"/>
    </source>
</evidence>
<dbReference type="InterPro" id="IPR036388">
    <property type="entry name" value="WH-like_DNA-bd_sf"/>
</dbReference>
<evidence type="ECO:0000313" key="5">
    <source>
        <dbReference type="EMBL" id="MBB3041769.1"/>
    </source>
</evidence>
<dbReference type="PANTHER" id="PTHR44846:SF17">
    <property type="entry name" value="GNTR-FAMILY TRANSCRIPTIONAL REGULATOR"/>
    <property type="match status" value="1"/>
</dbReference>
<dbReference type="InterPro" id="IPR050679">
    <property type="entry name" value="Bact_HTH_transcr_reg"/>
</dbReference>